<name>A0ABQ3VCS8_9CHLR</name>
<dbReference type="Proteomes" id="UP000635565">
    <property type="component" value="Unassembled WGS sequence"/>
</dbReference>
<proteinExistence type="predicted"/>
<accession>A0ABQ3VCS8</accession>
<dbReference type="RefSeq" id="WP_201361273.1">
    <property type="nucleotide sequence ID" value="NZ_BNJJ01000004.1"/>
</dbReference>
<protein>
    <submittedName>
        <fullName evidence="1">Uncharacterized protein</fullName>
    </submittedName>
</protein>
<keyword evidence="2" id="KW-1185">Reference proteome</keyword>
<reference evidence="1 2" key="1">
    <citation type="journal article" date="2021" name="Int. J. Syst. Evol. Microbiol.">
        <title>Reticulibacter mediterranei gen. nov., sp. nov., within the new family Reticulibacteraceae fam. nov., and Ktedonospora formicarum gen. nov., sp. nov., Ktedonobacter robiniae sp. nov., Dictyobacter formicarum sp. nov. and Dictyobacter arantiisoli sp. nov., belonging to the class Ktedonobacteria.</title>
        <authorList>
            <person name="Yabe S."/>
            <person name="Zheng Y."/>
            <person name="Wang C.M."/>
            <person name="Sakai Y."/>
            <person name="Abe K."/>
            <person name="Yokota A."/>
            <person name="Donadio S."/>
            <person name="Cavaletti L."/>
            <person name="Monciardini P."/>
        </authorList>
    </citation>
    <scope>NUCLEOTIDE SEQUENCE [LARGE SCALE GENOMIC DNA]</scope>
    <source>
        <strain evidence="1 2">SOSP1-9</strain>
    </source>
</reference>
<sequence length="70" mass="7939">MNLQPPKEYQCKHGHGKGILLVDIETETRPVIDVHGHWQYYCLNGHHVFAVLPATANSLEEEKQKVTSMA</sequence>
<comment type="caution">
    <text evidence="1">The sequence shown here is derived from an EMBL/GenBank/DDBJ whole genome shotgun (WGS) entry which is preliminary data.</text>
</comment>
<gene>
    <name evidence="1" type="ORF">KSZ_16140</name>
</gene>
<dbReference type="EMBL" id="BNJJ01000004">
    <property type="protein sequence ID" value="GHO83608.1"/>
    <property type="molecule type" value="Genomic_DNA"/>
</dbReference>
<organism evidence="1 2">
    <name type="scientific">Dictyobacter formicarum</name>
    <dbReference type="NCBI Taxonomy" id="2778368"/>
    <lineage>
        <taxon>Bacteria</taxon>
        <taxon>Bacillati</taxon>
        <taxon>Chloroflexota</taxon>
        <taxon>Ktedonobacteria</taxon>
        <taxon>Ktedonobacterales</taxon>
        <taxon>Dictyobacteraceae</taxon>
        <taxon>Dictyobacter</taxon>
    </lineage>
</organism>
<evidence type="ECO:0000313" key="1">
    <source>
        <dbReference type="EMBL" id="GHO83608.1"/>
    </source>
</evidence>
<evidence type="ECO:0000313" key="2">
    <source>
        <dbReference type="Proteomes" id="UP000635565"/>
    </source>
</evidence>